<sequence length="303" mass="34554">MFAIFKNLKILNLSGNNITYVNIIQFCELDKLVELDLSNNNISYFEVDSNDILPSLGILKLHSNKIRFLPSRMESFLSKLKLLTIHDNPLHINCEMRWFVQMVTSSEEVVKKKLVEDLDEVMFVTPKRVSLTKTKNENFACLPPSVKDSYHEEFNINDRDVLVLTCQIISDPASTVLWLNESNEMKPVRQVENLNAVFDNHVREKSNDSLNAMVESQIIFLESSFQFLRISKISLTSAGNYTCVASNVAGTVKKTFDTDAMLLRGGEFQRRARKKVELLTSFEGALLAAFLLAILAYLIKKEM</sequence>
<dbReference type="SMART" id="SM00369">
    <property type="entry name" value="LRR_TYP"/>
    <property type="match status" value="3"/>
</dbReference>
<dbReference type="InterPro" id="IPR003591">
    <property type="entry name" value="Leu-rich_rpt_typical-subtyp"/>
</dbReference>
<reference evidence="8" key="3">
    <citation type="submission" date="2015-06" db="UniProtKB">
        <authorList>
            <consortium name="EnsemblMetazoa"/>
        </authorList>
    </citation>
    <scope>IDENTIFICATION</scope>
</reference>
<dbReference type="AlphaFoldDB" id="T1ED55"/>
<dbReference type="SUPFAM" id="SSF48726">
    <property type="entry name" value="Immunoglobulin"/>
    <property type="match status" value="1"/>
</dbReference>
<keyword evidence="5" id="KW-0472">Membrane</keyword>
<dbReference type="PANTHER" id="PTHR24369">
    <property type="entry name" value="ANTIGEN BSP, PUTATIVE-RELATED"/>
    <property type="match status" value="1"/>
</dbReference>
<dbReference type="EMBL" id="AMQM01005841">
    <property type="status" value="NOT_ANNOTATED_CDS"/>
    <property type="molecule type" value="Genomic_DNA"/>
</dbReference>
<accession>T1ED55</accession>
<dbReference type="InterPro" id="IPR007110">
    <property type="entry name" value="Ig-like_dom"/>
</dbReference>
<evidence type="ECO:0000313" key="8">
    <source>
        <dbReference type="EnsemblMetazoa" id="HelroP101569"/>
    </source>
</evidence>
<dbReference type="EnsemblMetazoa" id="HelroT101569">
    <property type="protein sequence ID" value="HelroP101569"/>
    <property type="gene ID" value="HelroG101569"/>
</dbReference>
<dbReference type="Proteomes" id="UP000015101">
    <property type="component" value="Unassembled WGS sequence"/>
</dbReference>
<dbReference type="Gene3D" id="2.60.40.10">
    <property type="entry name" value="Immunoglobulins"/>
    <property type="match status" value="1"/>
</dbReference>
<dbReference type="HOGENOM" id="CLU_919133_0_0_1"/>
<evidence type="ECO:0000313" key="9">
    <source>
        <dbReference type="Proteomes" id="UP000015101"/>
    </source>
</evidence>
<evidence type="ECO:0000256" key="4">
    <source>
        <dbReference type="ARBA" id="ARBA00023157"/>
    </source>
</evidence>
<keyword evidence="5" id="KW-0812">Transmembrane</keyword>
<protein>
    <recommendedName>
        <fullName evidence="6">Ig-like domain-containing protein</fullName>
    </recommendedName>
</protein>
<dbReference type="OMA" id="HINCEMR"/>
<dbReference type="Pfam" id="PF13855">
    <property type="entry name" value="LRR_8"/>
    <property type="match status" value="1"/>
</dbReference>
<keyword evidence="2" id="KW-0732">Signal</keyword>
<dbReference type="CTD" id="20194507"/>
<dbReference type="Pfam" id="PF13927">
    <property type="entry name" value="Ig_3"/>
    <property type="match status" value="1"/>
</dbReference>
<dbReference type="OrthoDB" id="2431000at2759"/>
<organism evidence="8 9">
    <name type="scientific">Helobdella robusta</name>
    <name type="common">Californian leech</name>
    <dbReference type="NCBI Taxonomy" id="6412"/>
    <lineage>
        <taxon>Eukaryota</taxon>
        <taxon>Metazoa</taxon>
        <taxon>Spiralia</taxon>
        <taxon>Lophotrochozoa</taxon>
        <taxon>Annelida</taxon>
        <taxon>Clitellata</taxon>
        <taxon>Hirudinea</taxon>
        <taxon>Rhynchobdellida</taxon>
        <taxon>Glossiphoniidae</taxon>
        <taxon>Helobdella</taxon>
    </lineage>
</organism>
<keyword evidence="4" id="KW-1015">Disulfide bond</keyword>
<dbReference type="GeneID" id="20194507"/>
<dbReference type="eggNOG" id="KOG2408">
    <property type="taxonomic scope" value="Eukaryota"/>
</dbReference>
<keyword evidence="5" id="KW-1133">Transmembrane helix</keyword>
<keyword evidence="1" id="KW-0433">Leucine-rich repeat</keyword>
<dbReference type="InParanoid" id="T1ED55"/>
<evidence type="ECO:0000313" key="7">
    <source>
        <dbReference type="EMBL" id="ESN99617.1"/>
    </source>
</evidence>
<dbReference type="KEGG" id="hro:HELRODRAFT_101569"/>
<dbReference type="RefSeq" id="XP_009022374.1">
    <property type="nucleotide sequence ID" value="XM_009024126.1"/>
</dbReference>
<evidence type="ECO:0000256" key="2">
    <source>
        <dbReference type="ARBA" id="ARBA00022729"/>
    </source>
</evidence>
<reference evidence="7 9" key="2">
    <citation type="journal article" date="2013" name="Nature">
        <title>Insights into bilaterian evolution from three spiralian genomes.</title>
        <authorList>
            <person name="Simakov O."/>
            <person name="Marletaz F."/>
            <person name="Cho S.J."/>
            <person name="Edsinger-Gonzales E."/>
            <person name="Havlak P."/>
            <person name="Hellsten U."/>
            <person name="Kuo D.H."/>
            <person name="Larsson T."/>
            <person name="Lv J."/>
            <person name="Arendt D."/>
            <person name="Savage R."/>
            <person name="Osoegawa K."/>
            <person name="de Jong P."/>
            <person name="Grimwood J."/>
            <person name="Chapman J.A."/>
            <person name="Shapiro H."/>
            <person name="Aerts A."/>
            <person name="Otillar R.P."/>
            <person name="Terry A.Y."/>
            <person name="Boore J.L."/>
            <person name="Grigoriev I.V."/>
            <person name="Lindberg D.R."/>
            <person name="Seaver E.C."/>
            <person name="Weisblat D.A."/>
            <person name="Putnam N.H."/>
            <person name="Rokhsar D.S."/>
        </authorList>
    </citation>
    <scope>NUCLEOTIDE SEQUENCE</scope>
</reference>
<feature type="transmembrane region" description="Helical" evidence="5">
    <location>
        <begin position="278"/>
        <end position="299"/>
    </location>
</feature>
<dbReference type="PANTHER" id="PTHR24369:SF211">
    <property type="entry name" value="LEUCINE-RICH REPEAT-CONTAINING PROTEIN 15-LIKE"/>
    <property type="match status" value="1"/>
</dbReference>
<evidence type="ECO:0000259" key="6">
    <source>
        <dbReference type="PROSITE" id="PS50835"/>
    </source>
</evidence>
<dbReference type="Gene3D" id="3.80.10.10">
    <property type="entry name" value="Ribonuclease Inhibitor"/>
    <property type="match status" value="1"/>
</dbReference>
<evidence type="ECO:0000256" key="5">
    <source>
        <dbReference type="SAM" id="Phobius"/>
    </source>
</evidence>
<proteinExistence type="predicted"/>
<reference evidence="9" key="1">
    <citation type="submission" date="2012-12" db="EMBL/GenBank/DDBJ databases">
        <authorList>
            <person name="Hellsten U."/>
            <person name="Grimwood J."/>
            <person name="Chapman J.A."/>
            <person name="Shapiro H."/>
            <person name="Aerts A."/>
            <person name="Otillar R.P."/>
            <person name="Terry A.Y."/>
            <person name="Boore J.L."/>
            <person name="Simakov O."/>
            <person name="Marletaz F."/>
            <person name="Cho S.-J."/>
            <person name="Edsinger-Gonzales E."/>
            <person name="Havlak P."/>
            <person name="Kuo D.-H."/>
            <person name="Larsson T."/>
            <person name="Lv J."/>
            <person name="Arendt D."/>
            <person name="Savage R."/>
            <person name="Osoegawa K."/>
            <person name="de Jong P."/>
            <person name="Lindberg D.R."/>
            <person name="Seaver E.C."/>
            <person name="Weisblat D.A."/>
            <person name="Putnam N.H."/>
            <person name="Grigoriev I.V."/>
            <person name="Rokhsar D.S."/>
        </authorList>
    </citation>
    <scope>NUCLEOTIDE SEQUENCE</scope>
</reference>
<dbReference type="InterPro" id="IPR013783">
    <property type="entry name" value="Ig-like_fold"/>
</dbReference>
<name>T1ED55_HELRO</name>
<keyword evidence="9" id="KW-1185">Reference proteome</keyword>
<dbReference type="SMART" id="SM00408">
    <property type="entry name" value="IGc2"/>
    <property type="match status" value="1"/>
</dbReference>
<dbReference type="InterPro" id="IPR050541">
    <property type="entry name" value="LRR_TM_domain-containing"/>
</dbReference>
<dbReference type="PROSITE" id="PS50835">
    <property type="entry name" value="IG_LIKE"/>
    <property type="match status" value="1"/>
</dbReference>
<dbReference type="InterPro" id="IPR003598">
    <property type="entry name" value="Ig_sub2"/>
</dbReference>
<dbReference type="InterPro" id="IPR001611">
    <property type="entry name" value="Leu-rich_rpt"/>
</dbReference>
<dbReference type="InterPro" id="IPR036179">
    <property type="entry name" value="Ig-like_dom_sf"/>
</dbReference>
<evidence type="ECO:0000256" key="1">
    <source>
        <dbReference type="ARBA" id="ARBA00022614"/>
    </source>
</evidence>
<feature type="domain" description="Ig-like" evidence="6">
    <location>
        <begin position="144"/>
        <end position="257"/>
    </location>
</feature>
<dbReference type="InterPro" id="IPR032675">
    <property type="entry name" value="LRR_dom_sf"/>
</dbReference>
<dbReference type="EMBL" id="KB097106">
    <property type="protein sequence ID" value="ESN99617.1"/>
    <property type="molecule type" value="Genomic_DNA"/>
</dbReference>
<dbReference type="PROSITE" id="PS51450">
    <property type="entry name" value="LRR"/>
    <property type="match status" value="2"/>
</dbReference>
<keyword evidence="3" id="KW-0677">Repeat</keyword>
<evidence type="ECO:0000256" key="3">
    <source>
        <dbReference type="ARBA" id="ARBA00022737"/>
    </source>
</evidence>
<dbReference type="SUPFAM" id="SSF52058">
    <property type="entry name" value="L domain-like"/>
    <property type="match status" value="1"/>
</dbReference>
<gene>
    <name evidence="8" type="primary">20194507</name>
    <name evidence="7" type="ORF">HELRODRAFT_101569</name>
</gene>